<feature type="transmembrane region" description="Helical" evidence="1">
    <location>
        <begin position="12"/>
        <end position="30"/>
    </location>
</feature>
<evidence type="ECO:0000256" key="1">
    <source>
        <dbReference type="SAM" id="Phobius"/>
    </source>
</evidence>
<dbReference type="EMBL" id="MN738752">
    <property type="protein sequence ID" value="QHS83340.1"/>
    <property type="molecule type" value="Genomic_DNA"/>
</dbReference>
<proteinExistence type="predicted"/>
<keyword evidence="1" id="KW-1133">Transmembrane helix</keyword>
<keyword evidence="1" id="KW-0812">Transmembrane</keyword>
<feature type="transmembrane region" description="Helical" evidence="1">
    <location>
        <begin position="36"/>
        <end position="53"/>
    </location>
</feature>
<accession>A0A6C0AVE8</accession>
<protein>
    <recommendedName>
        <fullName evidence="3">Transmembrane protein</fullName>
    </recommendedName>
</protein>
<feature type="transmembrane region" description="Helical" evidence="1">
    <location>
        <begin position="98"/>
        <end position="120"/>
    </location>
</feature>
<feature type="transmembrane region" description="Helical" evidence="1">
    <location>
        <begin position="65"/>
        <end position="86"/>
    </location>
</feature>
<keyword evidence="1" id="KW-0472">Membrane</keyword>
<name>A0A6C0AVE8_9ZZZZ</name>
<sequence>MGYILNKKHFNFYFKYISCIYIQMIGLTKLCPPAEFYMVTSLLALLYITFTVGQDKEIYCLGEQCIIPSTLGLFIFQLVYIAFWTWLLNILCRGGASWLSWLIALFPIILFFVLLTTLFLSNKVIV</sequence>
<evidence type="ECO:0000313" key="2">
    <source>
        <dbReference type="EMBL" id="QHS83340.1"/>
    </source>
</evidence>
<evidence type="ECO:0008006" key="3">
    <source>
        <dbReference type="Google" id="ProtNLM"/>
    </source>
</evidence>
<reference evidence="2" key="1">
    <citation type="journal article" date="2020" name="Nature">
        <title>Giant virus diversity and host interactions through global metagenomics.</title>
        <authorList>
            <person name="Schulz F."/>
            <person name="Roux S."/>
            <person name="Paez-Espino D."/>
            <person name="Jungbluth S."/>
            <person name="Walsh D.A."/>
            <person name="Denef V.J."/>
            <person name="McMahon K.D."/>
            <person name="Konstantinidis K.T."/>
            <person name="Eloe-Fadrosh E.A."/>
            <person name="Kyrpides N.C."/>
            <person name="Woyke T."/>
        </authorList>
    </citation>
    <scope>NUCLEOTIDE SEQUENCE</scope>
    <source>
        <strain evidence="2">GVMAG-S-ERX555943-30</strain>
    </source>
</reference>
<dbReference type="AlphaFoldDB" id="A0A6C0AVE8"/>
<organism evidence="2">
    <name type="scientific">viral metagenome</name>
    <dbReference type="NCBI Taxonomy" id="1070528"/>
    <lineage>
        <taxon>unclassified sequences</taxon>
        <taxon>metagenomes</taxon>
        <taxon>organismal metagenomes</taxon>
    </lineage>
</organism>